<evidence type="ECO:0000313" key="2">
    <source>
        <dbReference type="EMBL" id="PRY35648.1"/>
    </source>
</evidence>
<accession>A0A2T0SQG4</accession>
<sequence>MVDVSGSWDARFEPVKDALARQLESGNELGASVVVDVGGTTVVDIWGGWRDTAHTSPWTEDTITNVWSTTKTVTNLSALVLVDRGLLDPYAPVAKYWPEFAENGKERIEVRHLLSHTSGVSGWEAPFTVEDMYDWGTATRRLAAQKPWWEPGTASGYHASNQGHLIGELVRRVTGTPLKAFVTDELAGPLGADFQIGALESDWHRIAPVVPPPPLPFDLAAMDPEAPMVKTFTAPATDASTANTPGWRHADMGAVNGHGNARSVARILKSLALGGTVDGVRLLSPDTIDIIFDEQSHAPDLVLGVPLRFGIGFALPETQTVPYAPQGRACYWGGWGGSVIIMDLDRHVTISYMMNKMAPGIIGSDRSQDYVETTYACLD</sequence>
<dbReference type="InterPro" id="IPR001466">
    <property type="entry name" value="Beta-lactam-related"/>
</dbReference>
<feature type="domain" description="Beta-lactamase-related" evidence="1">
    <location>
        <begin position="17"/>
        <end position="359"/>
    </location>
</feature>
<dbReference type="SUPFAM" id="SSF56601">
    <property type="entry name" value="beta-lactamase/transpeptidase-like"/>
    <property type="match status" value="1"/>
</dbReference>
<evidence type="ECO:0000313" key="3">
    <source>
        <dbReference type="Proteomes" id="UP000239494"/>
    </source>
</evidence>
<organism evidence="2 3">
    <name type="scientific">Umezawaea tangerina</name>
    <dbReference type="NCBI Taxonomy" id="84725"/>
    <lineage>
        <taxon>Bacteria</taxon>
        <taxon>Bacillati</taxon>
        <taxon>Actinomycetota</taxon>
        <taxon>Actinomycetes</taxon>
        <taxon>Pseudonocardiales</taxon>
        <taxon>Pseudonocardiaceae</taxon>
        <taxon>Umezawaea</taxon>
    </lineage>
</organism>
<dbReference type="OrthoDB" id="3422781at2"/>
<name>A0A2T0SQG4_9PSEU</name>
<dbReference type="RefSeq" id="WP_106193181.1">
    <property type="nucleotide sequence ID" value="NZ_PVTF01000013.1"/>
</dbReference>
<reference evidence="2 3" key="1">
    <citation type="submission" date="2018-03" db="EMBL/GenBank/DDBJ databases">
        <title>Genomic Encyclopedia of Archaeal and Bacterial Type Strains, Phase II (KMG-II): from individual species to whole genera.</title>
        <authorList>
            <person name="Goeker M."/>
        </authorList>
    </citation>
    <scope>NUCLEOTIDE SEQUENCE [LARGE SCALE GENOMIC DNA]</scope>
    <source>
        <strain evidence="2 3">DSM 44720</strain>
    </source>
</reference>
<dbReference type="AlphaFoldDB" id="A0A2T0SQG4"/>
<gene>
    <name evidence="2" type="ORF">CLV43_11375</name>
</gene>
<dbReference type="InterPro" id="IPR052907">
    <property type="entry name" value="Beta-lactamase/esterase"/>
</dbReference>
<dbReference type="Proteomes" id="UP000239494">
    <property type="component" value="Unassembled WGS sequence"/>
</dbReference>
<protein>
    <submittedName>
        <fullName evidence="2">CubicO group peptidase (Beta-lactamase class C family)</fullName>
    </submittedName>
</protein>
<dbReference type="PANTHER" id="PTHR43319">
    <property type="entry name" value="BETA-LACTAMASE-RELATED"/>
    <property type="match status" value="1"/>
</dbReference>
<keyword evidence="3" id="KW-1185">Reference proteome</keyword>
<evidence type="ECO:0000259" key="1">
    <source>
        <dbReference type="Pfam" id="PF00144"/>
    </source>
</evidence>
<dbReference type="EMBL" id="PVTF01000013">
    <property type="protein sequence ID" value="PRY35648.1"/>
    <property type="molecule type" value="Genomic_DNA"/>
</dbReference>
<dbReference type="Gene3D" id="3.40.710.10">
    <property type="entry name" value="DD-peptidase/beta-lactamase superfamily"/>
    <property type="match status" value="1"/>
</dbReference>
<dbReference type="PANTHER" id="PTHR43319:SF3">
    <property type="entry name" value="BETA-LACTAMASE-RELATED DOMAIN-CONTAINING PROTEIN"/>
    <property type="match status" value="1"/>
</dbReference>
<dbReference type="InterPro" id="IPR012338">
    <property type="entry name" value="Beta-lactam/transpept-like"/>
</dbReference>
<comment type="caution">
    <text evidence="2">The sequence shown here is derived from an EMBL/GenBank/DDBJ whole genome shotgun (WGS) entry which is preliminary data.</text>
</comment>
<proteinExistence type="predicted"/>
<dbReference type="Pfam" id="PF00144">
    <property type="entry name" value="Beta-lactamase"/>
    <property type="match status" value="1"/>
</dbReference>